<keyword evidence="1" id="KW-1133">Transmembrane helix</keyword>
<evidence type="ECO:0000256" key="1">
    <source>
        <dbReference type="SAM" id="Phobius"/>
    </source>
</evidence>
<dbReference type="RefSeq" id="WP_344702765.1">
    <property type="nucleotide sequence ID" value="NZ_BAAAZT010000030.1"/>
</dbReference>
<feature type="transmembrane region" description="Helical" evidence="1">
    <location>
        <begin position="6"/>
        <end position="23"/>
    </location>
</feature>
<reference evidence="3" key="1">
    <citation type="journal article" date="2019" name="Int. J. Syst. Evol. Microbiol.">
        <title>The Global Catalogue of Microorganisms (GCM) 10K type strain sequencing project: providing services to taxonomists for standard genome sequencing and annotation.</title>
        <authorList>
            <consortium name="The Broad Institute Genomics Platform"/>
            <consortium name="The Broad Institute Genome Sequencing Center for Infectious Disease"/>
            <person name="Wu L."/>
            <person name="Ma J."/>
        </authorList>
    </citation>
    <scope>NUCLEOTIDE SEQUENCE [LARGE SCALE GENOMIC DNA]</scope>
    <source>
        <strain evidence="3">JCM 16914</strain>
    </source>
</reference>
<gene>
    <name evidence="2" type="ORF">GCM10022228_09220</name>
</gene>
<keyword evidence="1" id="KW-0812">Transmembrane</keyword>
<keyword evidence="3" id="KW-1185">Reference proteome</keyword>
<dbReference type="EMBL" id="BAAAZT010000030">
    <property type="protein sequence ID" value="GAA3900788.1"/>
    <property type="molecule type" value="Genomic_DNA"/>
</dbReference>
<dbReference type="Proteomes" id="UP001500133">
    <property type="component" value="Unassembled WGS sequence"/>
</dbReference>
<protein>
    <submittedName>
        <fullName evidence="2">Uncharacterized protein</fullName>
    </submittedName>
</protein>
<sequence>MTIFVIWVVAFALIVYFANKRWNKGVSQGIDKMLPAMLQSHGKNRFVWVAASAILGATALVRPVDVLLVVILLGIVALVVAKAVGVAGKKAA</sequence>
<feature type="transmembrane region" description="Helical" evidence="1">
    <location>
        <begin position="67"/>
        <end position="88"/>
    </location>
</feature>
<comment type="caution">
    <text evidence="2">The sequence shown here is derived from an EMBL/GenBank/DDBJ whole genome shotgun (WGS) entry which is preliminary data.</text>
</comment>
<accession>A0ABP7LGZ4</accession>
<feature type="transmembrane region" description="Helical" evidence="1">
    <location>
        <begin position="44"/>
        <end position="61"/>
    </location>
</feature>
<organism evidence="2 3">
    <name type="scientific">Halomonas cibimaris</name>
    <dbReference type="NCBI Taxonomy" id="657012"/>
    <lineage>
        <taxon>Bacteria</taxon>
        <taxon>Pseudomonadati</taxon>
        <taxon>Pseudomonadota</taxon>
        <taxon>Gammaproteobacteria</taxon>
        <taxon>Oceanospirillales</taxon>
        <taxon>Halomonadaceae</taxon>
        <taxon>Halomonas</taxon>
    </lineage>
</organism>
<name>A0ABP7LGZ4_9GAMM</name>
<keyword evidence="1" id="KW-0472">Membrane</keyword>
<evidence type="ECO:0000313" key="3">
    <source>
        <dbReference type="Proteomes" id="UP001500133"/>
    </source>
</evidence>
<evidence type="ECO:0000313" key="2">
    <source>
        <dbReference type="EMBL" id="GAA3900788.1"/>
    </source>
</evidence>
<proteinExistence type="predicted"/>